<dbReference type="PANTHER" id="PTHR10644">
    <property type="entry name" value="DNA REPAIR/RNA PROCESSING CPSF FAMILY"/>
    <property type="match status" value="1"/>
</dbReference>
<evidence type="ECO:0000313" key="8">
    <source>
        <dbReference type="EMBL" id="EGC35718.1"/>
    </source>
</evidence>
<keyword evidence="2" id="KW-0539">Nucleus</keyword>
<dbReference type="InParanoid" id="F0ZK27"/>
<dbReference type="eggNOG" id="KOG1896">
    <property type="taxonomic scope" value="Eukaryota"/>
</dbReference>
<feature type="region of interest" description="Disordered" evidence="4">
    <location>
        <begin position="752"/>
        <end position="795"/>
    </location>
</feature>
<dbReference type="Pfam" id="PF23726">
    <property type="entry name" value="Beta-prop_RSE1_2nd"/>
    <property type="match status" value="1"/>
</dbReference>
<dbReference type="InterPro" id="IPR015943">
    <property type="entry name" value="WD40/YVTN_repeat-like_dom_sf"/>
</dbReference>
<evidence type="ECO:0000256" key="1">
    <source>
        <dbReference type="ARBA" id="ARBA00004123"/>
    </source>
</evidence>
<dbReference type="GO" id="GO:0005847">
    <property type="term" value="C:mRNA cleavage and polyadenylation specificity factor complex"/>
    <property type="evidence" value="ECO:0000318"/>
    <property type="project" value="GO_Central"/>
</dbReference>
<dbReference type="Proteomes" id="UP000001064">
    <property type="component" value="Unassembled WGS sequence"/>
</dbReference>
<dbReference type="EMBL" id="GL871050">
    <property type="protein sequence ID" value="EGC35718.1"/>
    <property type="molecule type" value="Genomic_DNA"/>
</dbReference>
<evidence type="ECO:0008006" key="10">
    <source>
        <dbReference type="Google" id="ProtNLM"/>
    </source>
</evidence>
<dbReference type="FunCoup" id="F0ZK27">
    <property type="interactions" value="976"/>
</dbReference>
<dbReference type="InterPro" id="IPR018846">
    <property type="entry name" value="Beta-prop_RSE1/DDB1/CPSF1_1st"/>
</dbReference>
<reference evidence="9" key="1">
    <citation type="journal article" date="2011" name="Genome Biol.">
        <title>Comparative genomics of the social amoebae Dictyostelium discoideum and Dictyostelium purpureum.</title>
        <authorList>
            <consortium name="US DOE Joint Genome Institute (JGI-PGF)"/>
            <person name="Sucgang R."/>
            <person name="Kuo A."/>
            <person name="Tian X."/>
            <person name="Salerno W."/>
            <person name="Parikh A."/>
            <person name="Feasley C.L."/>
            <person name="Dalin E."/>
            <person name="Tu H."/>
            <person name="Huang E."/>
            <person name="Barry K."/>
            <person name="Lindquist E."/>
            <person name="Shapiro H."/>
            <person name="Bruce D."/>
            <person name="Schmutz J."/>
            <person name="Salamov A."/>
            <person name="Fey P."/>
            <person name="Gaudet P."/>
            <person name="Anjard C."/>
            <person name="Babu M.M."/>
            <person name="Basu S."/>
            <person name="Bushmanova Y."/>
            <person name="van der Wel H."/>
            <person name="Katoh-Kurasawa M."/>
            <person name="Dinh C."/>
            <person name="Coutinho P.M."/>
            <person name="Saito T."/>
            <person name="Elias M."/>
            <person name="Schaap P."/>
            <person name="Kay R.R."/>
            <person name="Henrissat B."/>
            <person name="Eichinger L."/>
            <person name="Rivero F."/>
            <person name="Putnam N.H."/>
            <person name="West C.M."/>
            <person name="Loomis W.F."/>
            <person name="Chisholm R.L."/>
            <person name="Shaulsky G."/>
            <person name="Strassmann J.E."/>
            <person name="Queller D.C."/>
            <person name="Kuspa A."/>
            <person name="Grigoriev I.V."/>
        </authorList>
    </citation>
    <scope>NUCLEOTIDE SEQUENCE [LARGE SCALE GENOMIC DNA]</scope>
    <source>
        <strain evidence="9">QSDP1</strain>
    </source>
</reference>
<dbReference type="STRING" id="5786.F0ZK27"/>
<dbReference type="Pfam" id="PF03178">
    <property type="entry name" value="CPSF_A"/>
    <property type="match status" value="1"/>
</dbReference>
<dbReference type="RefSeq" id="XP_003287774.1">
    <property type="nucleotide sequence ID" value="XM_003287726.1"/>
</dbReference>
<dbReference type="GO" id="GO:0005634">
    <property type="term" value="C:nucleus"/>
    <property type="evidence" value="ECO:0000318"/>
    <property type="project" value="GO_Central"/>
</dbReference>
<feature type="domain" description="RSE1/DDB1/CPSF1 second beta-propeller" evidence="7">
    <location>
        <begin position="531"/>
        <end position="1017"/>
    </location>
</feature>
<dbReference type="InterPro" id="IPR050358">
    <property type="entry name" value="RSE1/DDB1/CFT1"/>
</dbReference>
<protein>
    <recommendedName>
        <fullName evidence="10">Cleavage/polyadenylation specificity factor A subunit C-terminal domain-containing protein</fullName>
    </recommendedName>
</protein>
<sequence length="1453" mass="167669">MSHQVFQKQVLAPTGVEQCIKANLIDNDTINLVLSKNNTLQVYKIKYVKNENTTTQQKQIKKVEIKPSLELLIELKLFGTIESMASVRYPGENKDSLLLTFRDAKISVLDYNIDIMDFEIRSLHFYENDEFKNGRIHFKHPPILKIDTQQRCATMLLYDRNIVVLPFKQISSILDDEDEEEKDEEDEKENDNANQDYTEEFDDDDDDNNFCFLYGYYEPTILFLHEPSQTWTSRIAVKRLTSQLTAISINFSTKLASIIWHTSNMPYNCDQLVSVPEPLSGALVITPNIMFHVNQTSKYGLAVNEYANIDIGDKFEFPLDETLNLVFTLDRSNFVFLEADKFIGSLKGGELLIFHLISDGRTVQRIHVSKAGGSVLATCMCVVSDNLLFLGSRLGDSLLLQYTEKSITDESLEHENFSNPYKKQKTSEQEKLLNQQQQQQKDEMDEVLDEEDELFKEKKNQLKSYQLGICDQILNVGPVGDMVIGQALNPTYDLNTLPSDPAYMPRFLELVTCSGYGKNGSISILQNSVKPEIVGAFDSEGVVNSFWTVYNKASSSIKEDEEEKLIGKKRTINEIIKEEQQYEQQQQKQPIEEDYLDYLYISMSNGTTNILDTTSSEEGKLTFKGEFEYRTLDMGNLFNKRRIVLINENSIKLLNDYNNIVQEIKLSKPIKSTFIQDPYVLVHYSDNSIQLFKCDYKLLKLNQFNFSLNHGDEGKVLTSSLFFDKNQFFLNLNNQKFNESKIIENQEDKIKEENNQPQQQPQQQNKAKPKEENTVMKENVQSNKKQQQEPEQQQENQFNNEINLIENNIYLNIFTNKGSFEIYRVSSQELVFKTNNILIEPEILATNKIKLQLQKQKEQKEKEQREKFEQQILQNENLEIVEISLEILNNSQPYLLLKNRIGDLIVYKSFKKENGDLRFKKYNHNFILRDLSNNSKSINSDGYRKKSIVNIKLSSKNNGVFIGGQKPVWIFNEKGYIRLHSMDFDGAIVSLKPFHNADCPNGFLYYTEDKQHIKIGYLNGLMNFENEYAIRRVPIKLSAHKIAYHNELKCYVVVVSFPQVTQELEEDSKKPILTDEKFQIKIIDPTIDWSWRFIDSFSLQDRETVLAMKIVSLKFKESDETIKSKPFLVIGTAFTFGEDTQCKGRVLVFEIVSHKTQFESDDLGTKRLNLLYEKEQKGPVTALSSVSGLLLMTIGPKLTVNQFLTGQLVTLSFHDAQIYICSISTIKTYIVIGDMYKSVYFLQWNGKQLVPLSKDYQSLNIFSTEFIVNQQTLSILVSDLDKNILLFSFDPADPTSRQGQMLLCKADFHIGSNIEKFVRTPMKFNIQSSSNGNNNNDQLVFFGTLDGSLNVLRPLDERMYQLFYHLQSKLYYLPQPAGLNAKQYRAFKSFSQNFHFSPSTIHQLPKYILDGDLLSKFVKLNQKERRLLASSVGSNTDEILTALKNCFDSWSIF</sequence>
<dbReference type="FunFam" id="2.130.10.10:FF:000625">
    <property type="entry name" value="mRNA cleavage and polyadenylation factor subunit"/>
    <property type="match status" value="1"/>
</dbReference>
<feature type="domain" description="RSE1/DDB1/CPSF1 first beta-propeller" evidence="6">
    <location>
        <begin position="16"/>
        <end position="416"/>
    </location>
</feature>
<feature type="compositionally biased region" description="Low complexity" evidence="4">
    <location>
        <begin position="755"/>
        <end position="766"/>
    </location>
</feature>
<dbReference type="OrthoDB" id="6109at2759"/>
<dbReference type="OMA" id="PMTKFKL"/>
<accession>F0ZK27</accession>
<feature type="compositionally biased region" description="Acidic residues" evidence="4">
    <location>
        <begin position="175"/>
        <end position="189"/>
    </location>
</feature>
<keyword evidence="9" id="KW-1185">Reference proteome</keyword>
<evidence type="ECO:0000256" key="2">
    <source>
        <dbReference type="ARBA" id="ARBA00023242"/>
    </source>
</evidence>
<dbReference type="GeneID" id="10500963"/>
<dbReference type="InterPro" id="IPR004871">
    <property type="entry name" value="RSE1/DDB1/CPSF1_C"/>
</dbReference>
<evidence type="ECO:0000259" key="6">
    <source>
        <dbReference type="Pfam" id="PF10433"/>
    </source>
</evidence>
<feature type="coiled-coil region" evidence="3">
    <location>
        <begin position="430"/>
        <end position="461"/>
    </location>
</feature>
<dbReference type="VEuPathDB" id="AmoebaDB:DICPUDRAFT_32967"/>
<proteinExistence type="predicted"/>
<evidence type="ECO:0000256" key="4">
    <source>
        <dbReference type="SAM" id="MobiDB-lite"/>
    </source>
</evidence>
<keyword evidence="3" id="KW-0175">Coiled coil</keyword>
<dbReference type="InterPro" id="IPR058543">
    <property type="entry name" value="Beta-prop_RSE1/DDB1/CPSF1_2nd"/>
</dbReference>
<evidence type="ECO:0000256" key="3">
    <source>
        <dbReference type="SAM" id="Coils"/>
    </source>
</evidence>
<evidence type="ECO:0000259" key="5">
    <source>
        <dbReference type="Pfam" id="PF03178"/>
    </source>
</evidence>
<name>F0ZK27_DICPU</name>
<dbReference type="GO" id="GO:0003676">
    <property type="term" value="F:nucleic acid binding"/>
    <property type="evidence" value="ECO:0007669"/>
    <property type="project" value="InterPro"/>
</dbReference>
<feature type="coiled-coil region" evidence="3">
    <location>
        <begin position="558"/>
        <end position="588"/>
    </location>
</feature>
<organism evidence="8 9">
    <name type="scientific">Dictyostelium purpureum</name>
    <name type="common">Slime mold</name>
    <dbReference type="NCBI Taxonomy" id="5786"/>
    <lineage>
        <taxon>Eukaryota</taxon>
        <taxon>Amoebozoa</taxon>
        <taxon>Evosea</taxon>
        <taxon>Eumycetozoa</taxon>
        <taxon>Dictyostelia</taxon>
        <taxon>Dictyosteliales</taxon>
        <taxon>Dictyosteliaceae</taxon>
        <taxon>Dictyostelium</taxon>
    </lineage>
</organism>
<evidence type="ECO:0000259" key="7">
    <source>
        <dbReference type="Pfam" id="PF23726"/>
    </source>
</evidence>
<dbReference type="Pfam" id="PF10433">
    <property type="entry name" value="Beta-prop_RSE1_1st"/>
    <property type="match status" value="1"/>
</dbReference>
<comment type="subcellular location">
    <subcellularLocation>
        <location evidence="1">Nucleus</location>
    </subcellularLocation>
</comment>
<feature type="coiled-coil region" evidence="3">
    <location>
        <begin position="846"/>
        <end position="878"/>
    </location>
</feature>
<dbReference type="Gene3D" id="2.130.10.10">
    <property type="entry name" value="YVTN repeat-like/Quinoprotein amine dehydrogenase"/>
    <property type="match status" value="2"/>
</dbReference>
<evidence type="ECO:0000313" key="9">
    <source>
        <dbReference type="Proteomes" id="UP000001064"/>
    </source>
</evidence>
<dbReference type="KEGG" id="dpp:DICPUDRAFT_32967"/>
<gene>
    <name evidence="8" type="ORF">DICPUDRAFT_32967</name>
</gene>
<feature type="region of interest" description="Disordered" evidence="4">
    <location>
        <begin position="175"/>
        <end position="205"/>
    </location>
</feature>
<feature type="domain" description="RSE1/DDB1/CPSF1 C-terminal" evidence="5">
    <location>
        <begin position="1077"/>
        <end position="1418"/>
    </location>
</feature>